<dbReference type="AlphaFoldDB" id="A0A1Q5PXC0"/>
<dbReference type="RefSeq" id="WP_073823507.1">
    <property type="nucleotide sequence ID" value="NZ_MQVS01000003.1"/>
</dbReference>
<feature type="transmembrane region" description="Helical" evidence="1">
    <location>
        <begin position="83"/>
        <end position="104"/>
    </location>
</feature>
<keyword evidence="3" id="KW-1185">Reference proteome</keyword>
<feature type="transmembrane region" description="Helical" evidence="1">
    <location>
        <begin position="49"/>
        <end position="71"/>
    </location>
</feature>
<evidence type="ECO:0000313" key="3">
    <source>
        <dbReference type="Proteomes" id="UP000185612"/>
    </source>
</evidence>
<evidence type="ECO:0000313" key="2">
    <source>
        <dbReference type="EMBL" id="OKL52065.1"/>
    </source>
</evidence>
<dbReference type="STRING" id="52770.BSZ40_03880"/>
<feature type="transmembrane region" description="Helical" evidence="1">
    <location>
        <begin position="132"/>
        <end position="153"/>
    </location>
</feature>
<keyword evidence="1" id="KW-1133">Transmembrane helix</keyword>
<proteinExistence type="predicted"/>
<accession>A0A1Q5PXC0</accession>
<dbReference type="EMBL" id="MQVS01000003">
    <property type="protein sequence ID" value="OKL52065.1"/>
    <property type="molecule type" value="Genomic_DNA"/>
</dbReference>
<keyword evidence="1" id="KW-0812">Transmembrane</keyword>
<evidence type="ECO:0000256" key="1">
    <source>
        <dbReference type="SAM" id="Phobius"/>
    </source>
</evidence>
<organism evidence="2 3">
    <name type="scientific">Buchananella hordeovulneris</name>
    <dbReference type="NCBI Taxonomy" id="52770"/>
    <lineage>
        <taxon>Bacteria</taxon>
        <taxon>Bacillati</taxon>
        <taxon>Actinomycetota</taxon>
        <taxon>Actinomycetes</taxon>
        <taxon>Actinomycetales</taxon>
        <taxon>Actinomycetaceae</taxon>
        <taxon>Buchananella</taxon>
    </lineage>
</organism>
<reference evidence="3" key="1">
    <citation type="submission" date="2016-12" db="EMBL/GenBank/DDBJ databases">
        <authorList>
            <person name="Meng X."/>
        </authorList>
    </citation>
    <scope>NUCLEOTIDE SEQUENCE [LARGE SCALE GENOMIC DNA]</scope>
    <source>
        <strain evidence="3">DSM 20732</strain>
    </source>
</reference>
<feature type="transmembrane region" description="Helical" evidence="1">
    <location>
        <begin position="192"/>
        <end position="210"/>
    </location>
</feature>
<name>A0A1Q5PXC0_9ACTO</name>
<feature type="transmembrane region" description="Helical" evidence="1">
    <location>
        <begin position="165"/>
        <end position="186"/>
    </location>
</feature>
<comment type="caution">
    <text evidence="2">The sequence shown here is derived from an EMBL/GenBank/DDBJ whole genome shotgun (WGS) entry which is preliminary data.</text>
</comment>
<dbReference type="Pfam" id="PF06197">
    <property type="entry name" value="DUF998"/>
    <property type="match status" value="1"/>
</dbReference>
<sequence>MTRRWWARAAALWVLVVYNSWVTAPWLSPNPQALLGYLSELAATDQPASGFYRVADSLAACGLLLIAALGWRGWRAWLGRRGAQWTAGLLALVALATIADAIWAMPCAVTLDPLCAAAYQANPFGMDHFPHVVASVTVGTGLVASVASAALARWRGGQRRSARRLLLFGALLGLSLLGSVALEVTVGLGQGVVQAGQVLLATAWAGYLAWRVDRPAGAEGAN</sequence>
<dbReference type="Proteomes" id="UP000185612">
    <property type="component" value="Unassembled WGS sequence"/>
</dbReference>
<keyword evidence="1" id="KW-0472">Membrane</keyword>
<dbReference type="OrthoDB" id="3406108at2"/>
<dbReference type="InterPro" id="IPR009339">
    <property type="entry name" value="DUF998"/>
</dbReference>
<gene>
    <name evidence="2" type="ORF">BSZ40_03880</name>
</gene>
<protein>
    <submittedName>
        <fullName evidence="2">Uncharacterized protein</fullName>
    </submittedName>
</protein>